<evidence type="ECO:0000313" key="2">
    <source>
        <dbReference type="Proteomes" id="UP000319160"/>
    </source>
</evidence>
<keyword evidence="2" id="KW-1185">Reference proteome</keyword>
<dbReference type="AlphaFoldDB" id="A0A553I836"/>
<gene>
    <name evidence="1" type="ORF">FHL15_002625</name>
</gene>
<accession>A0A553I836</accession>
<evidence type="ECO:0000313" key="1">
    <source>
        <dbReference type="EMBL" id="TRX96353.1"/>
    </source>
</evidence>
<name>A0A553I836_9PEZI</name>
<dbReference type="Proteomes" id="UP000319160">
    <property type="component" value="Unassembled WGS sequence"/>
</dbReference>
<dbReference type="EMBL" id="VFLP01000011">
    <property type="protein sequence ID" value="TRX96353.1"/>
    <property type="molecule type" value="Genomic_DNA"/>
</dbReference>
<reference evidence="2" key="1">
    <citation type="submission" date="2019-06" db="EMBL/GenBank/DDBJ databases">
        <title>Draft genome sequence of the griseofulvin-producing fungus Xylaria cubensis strain G536.</title>
        <authorList>
            <person name="Mead M.E."/>
            <person name="Raja H.A."/>
            <person name="Steenwyk J.L."/>
            <person name="Knowles S.L."/>
            <person name="Oberlies N.H."/>
            <person name="Rokas A."/>
        </authorList>
    </citation>
    <scope>NUCLEOTIDE SEQUENCE [LARGE SCALE GENOMIC DNA]</scope>
    <source>
        <strain evidence="2">G536</strain>
    </source>
</reference>
<sequence length="87" mass="9805">MDLVPGSGFGGIATHLARFPSPKARGGVQDARSRRACYLAKALFECIHNLKYRAIYDERGIEVSPDPVTWNTGLQPPWPYERLAYRQ</sequence>
<comment type="caution">
    <text evidence="1">The sequence shown here is derived from an EMBL/GenBank/DDBJ whole genome shotgun (WGS) entry which is preliminary data.</text>
</comment>
<protein>
    <submittedName>
        <fullName evidence="1">Uncharacterized protein</fullName>
    </submittedName>
</protein>
<proteinExistence type="predicted"/>
<organism evidence="1 2">
    <name type="scientific">Xylaria flabelliformis</name>
    <dbReference type="NCBI Taxonomy" id="2512241"/>
    <lineage>
        <taxon>Eukaryota</taxon>
        <taxon>Fungi</taxon>
        <taxon>Dikarya</taxon>
        <taxon>Ascomycota</taxon>
        <taxon>Pezizomycotina</taxon>
        <taxon>Sordariomycetes</taxon>
        <taxon>Xylariomycetidae</taxon>
        <taxon>Xylariales</taxon>
        <taxon>Xylariaceae</taxon>
        <taxon>Xylaria</taxon>
    </lineage>
</organism>